<evidence type="ECO:0000313" key="1">
    <source>
        <dbReference type="EMBL" id="KAG5214823.1"/>
    </source>
</evidence>
<sequence length="109" mass="12779">MDTLPLKRRCKVPKGNRRSLYIYKVQALALRMLHTPADFTAVKSAQVTREQKDPFFCWSNFLKISVTNFIIFRQILKCLLPQINEGSYNFKERISIHVVPLACPHFRIL</sequence>
<reference evidence="1 2" key="1">
    <citation type="submission" date="2020-12" db="EMBL/GenBank/DDBJ databases">
        <title>De novo assembly of Tibetan sheep genome.</title>
        <authorList>
            <person name="Li X."/>
        </authorList>
    </citation>
    <scope>NUCLEOTIDE SEQUENCE [LARGE SCALE GENOMIC DNA]</scope>
    <source>
        <tissue evidence="1">Heart</tissue>
    </source>
</reference>
<gene>
    <name evidence="1" type="ORF">JEQ12_000399</name>
</gene>
<comment type="caution">
    <text evidence="1">The sequence shown here is derived from an EMBL/GenBank/DDBJ whole genome shotgun (WGS) entry which is preliminary data.</text>
</comment>
<name>A0A836D6X8_SHEEP</name>
<accession>A0A836D6X8</accession>
<protein>
    <submittedName>
        <fullName evidence="1">Uncharacterized protein</fullName>
    </submittedName>
</protein>
<dbReference type="EMBL" id="JAEMGP010000001">
    <property type="protein sequence ID" value="KAG5214823.1"/>
    <property type="molecule type" value="Genomic_DNA"/>
</dbReference>
<evidence type="ECO:0000313" key="2">
    <source>
        <dbReference type="Proteomes" id="UP000664991"/>
    </source>
</evidence>
<dbReference type="Proteomes" id="UP000664991">
    <property type="component" value="Unassembled WGS sequence"/>
</dbReference>
<organism evidence="1 2">
    <name type="scientific">Ovis aries</name>
    <name type="common">Sheep</name>
    <dbReference type="NCBI Taxonomy" id="9940"/>
    <lineage>
        <taxon>Eukaryota</taxon>
        <taxon>Metazoa</taxon>
        <taxon>Chordata</taxon>
        <taxon>Craniata</taxon>
        <taxon>Vertebrata</taxon>
        <taxon>Euteleostomi</taxon>
        <taxon>Mammalia</taxon>
        <taxon>Eutheria</taxon>
        <taxon>Laurasiatheria</taxon>
        <taxon>Artiodactyla</taxon>
        <taxon>Ruminantia</taxon>
        <taxon>Pecora</taxon>
        <taxon>Bovidae</taxon>
        <taxon>Caprinae</taxon>
        <taxon>Ovis</taxon>
    </lineage>
</organism>
<dbReference type="AlphaFoldDB" id="A0A836D6X8"/>
<proteinExistence type="predicted"/>